<name>A0A1Y3U2D5_9ACTN</name>
<sequence length="497" mass="54147">MECAIGIDVGTTNSKVVLCELPSCNTLHVVKFESPKRTDGAGHVDFDLGALEQELARALAESVSSAPESTVSFISVASVGESGALVFPDGAHSETSIAWFDSRGASYADELHETGAAQRLYGETGIPAHANYGLFKLLWMRDHGERIEGGQWLPLGDYVAWWLCGEAYQDESLASRTFMLDMKGKCPAKEILNRYGLDEAMLPPLMESGLPRGTVREAIAAETGLSTTCSVCVAGHDHMAGSVACSLAEQGELLNSTGTSEGILTLNQQPILTEESFSRRLSNGIYVRSGLYSYYASLPTAGYALAWLCDMLAFEEDSFFGPYREGLGQQYRDAYFRGRELLFIPHLRGSGPPRRSVGARGCVYGISGATTREDIVYSTYLGLAFEFKQLFDCMIGDDGASAIKLAKVTGPAVRSTLWMQLKADLLGIEARACRVNESVARGAVMLAAQKAGYEVDLNYEYVSYYPDSERHAYLNELYGSQYLPLSERIASFEGDCR</sequence>
<dbReference type="Pfam" id="PF02782">
    <property type="entry name" value="FGGY_C"/>
    <property type="match status" value="1"/>
</dbReference>
<evidence type="ECO:0000313" key="7">
    <source>
        <dbReference type="Proteomes" id="UP000196560"/>
    </source>
</evidence>
<comment type="similarity">
    <text evidence="1">Belongs to the FGGY kinase family.</text>
</comment>
<evidence type="ECO:0000256" key="1">
    <source>
        <dbReference type="ARBA" id="ARBA00009156"/>
    </source>
</evidence>
<dbReference type="GO" id="GO:0016301">
    <property type="term" value="F:kinase activity"/>
    <property type="evidence" value="ECO:0007669"/>
    <property type="project" value="UniProtKB-KW"/>
</dbReference>
<evidence type="ECO:0000259" key="4">
    <source>
        <dbReference type="Pfam" id="PF00370"/>
    </source>
</evidence>
<dbReference type="GO" id="GO:0005975">
    <property type="term" value="P:carbohydrate metabolic process"/>
    <property type="evidence" value="ECO:0007669"/>
    <property type="project" value="InterPro"/>
</dbReference>
<dbReference type="InterPro" id="IPR043129">
    <property type="entry name" value="ATPase_NBD"/>
</dbReference>
<dbReference type="PIRSF" id="PIRSF000538">
    <property type="entry name" value="GlpK"/>
    <property type="match status" value="1"/>
</dbReference>
<accession>A0A1Y3U2D5</accession>
<evidence type="ECO:0008006" key="8">
    <source>
        <dbReference type="Google" id="ProtNLM"/>
    </source>
</evidence>
<dbReference type="PANTHER" id="PTHR43095">
    <property type="entry name" value="SUGAR KINASE"/>
    <property type="match status" value="1"/>
</dbReference>
<keyword evidence="7" id="KW-1185">Reference proteome</keyword>
<dbReference type="InterPro" id="IPR000577">
    <property type="entry name" value="Carb_kinase_FGGY"/>
</dbReference>
<dbReference type="Pfam" id="PF00370">
    <property type="entry name" value="FGGY_N"/>
    <property type="match status" value="1"/>
</dbReference>
<gene>
    <name evidence="6" type="ORF">B5G21_07685</name>
</gene>
<dbReference type="Proteomes" id="UP000196560">
    <property type="component" value="Unassembled WGS sequence"/>
</dbReference>
<feature type="domain" description="Carbohydrate kinase FGGY N-terminal" evidence="4">
    <location>
        <begin position="4"/>
        <end position="243"/>
    </location>
</feature>
<keyword evidence="2" id="KW-0808">Transferase</keyword>
<reference evidence="7" key="1">
    <citation type="submission" date="2017-04" db="EMBL/GenBank/DDBJ databases">
        <title>Function of individual gut microbiota members based on whole genome sequencing of pure cultures obtained from chicken caecum.</title>
        <authorList>
            <person name="Medvecky M."/>
            <person name="Cejkova D."/>
            <person name="Polansky O."/>
            <person name="Karasova D."/>
            <person name="Kubasova T."/>
            <person name="Cizek A."/>
            <person name="Rychlik I."/>
        </authorList>
    </citation>
    <scope>NUCLEOTIDE SEQUENCE [LARGE SCALE GENOMIC DNA]</scope>
    <source>
        <strain evidence="7">An70</strain>
    </source>
</reference>
<dbReference type="Gene3D" id="3.30.420.40">
    <property type="match status" value="2"/>
</dbReference>
<dbReference type="SUPFAM" id="SSF53067">
    <property type="entry name" value="Actin-like ATPase domain"/>
    <property type="match status" value="2"/>
</dbReference>
<evidence type="ECO:0000259" key="5">
    <source>
        <dbReference type="Pfam" id="PF02782"/>
    </source>
</evidence>
<evidence type="ECO:0000256" key="3">
    <source>
        <dbReference type="ARBA" id="ARBA00022777"/>
    </source>
</evidence>
<feature type="domain" description="Carbohydrate kinase FGGY C-terminal" evidence="5">
    <location>
        <begin position="254"/>
        <end position="448"/>
    </location>
</feature>
<evidence type="ECO:0000256" key="2">
    <source>
        <dbReference type="ARBA" id="ARBA00022679"/>
    </source>
</evidence>
<protein>
    <recommendedName>
        <fullName evidence="8">Carbohydrate kinase</fullName>
    </recommendedName>
</protein>
<dbReference type="InterPro" id="IPR050406">
    <property type="entry name" value="FGGY_Carb_Kinase"/>
</dbReference>
<dbReference type="InterPro" id="IPR018485">
    <property type="entry name" value="FGGY_C"/>
</dbReference>
<dbReference type="RefSeq" id="WP_087186700.1">
    <property type="nucleotide sequence ID" value="NZ_NFHO01000008.1"/>
</dbReference>
<evidence type="ECO:0000313" key="6">
    <source>
        <dbReference type="EMBL" id="OUN42335.1"/>
    </source>
</evidence>
<dbReference type="EMBL" id="NFHO01000008">
    <property type="protein sequence ID" value="OUN42335.1"/>
    <property type="molecule type" value="Genomic_DNA"/>
</dbReference>
<dbReference type="InterPro" id="IPR018484">
    <property type="entry name" value="FGGY_N"/>
</dbReference>
<proteinExistence type="inferred from homology"/>
<dbReference type="CDD" id="cd07773">
    <property type="entry name" value="ASKHA_NBD_FGGY_FK"/>
    <property type="match status" value="1"/>
</dbReference>
<dbReference type="AlphaFoldDB" id="A0A1Y3U2D5"/>
<organism evidence="6 7">
    <name type="scientific">Enorma massiliensis</name>
    <dbReference type="NCBI Taxonomy" id="1472761"/>
    <lineage>
        <taxon>Bacteria</taxon>
        <taxon>Bacillati</taxon>
        <taxon>Actinomycetota</taxon>
        <taxon>Coriobacteriia</taxon>
        <taxon>Coriobacteriales</taxon>
        <taxon>Coriobacteriaceae</taxon>
        <taxon>Enorma</taxon>
    </lineage>
</organism>
<keyword evidence="3" id="KW-0418">Kinase</keyword>
<comment type="caution">
    <text evidence="6">The sequence shown here is derived from an EMBL/GenBank/DDBJ whole genome shotgun (WGS) entry which is preliminary data.</text>
</comment>